<feature type="transmembrane region" description="Helical" evidence="7">
    <location>
        <begin position="155"/>
        <end position="182"/>
    </location>
</feature>
<dbReference type="InterPro" id="IPR001734">
    <property type="entry name" value="Na/solute_symporter"/>
</dbReference>
<comment type="subcellular location">
    <subcellularLocation>
        <location evidence="1">Membrane</location>
        <topology evidence="1">Multi-pass membrane protein</topology>
    </subcellularLocation>
</comment>
<keyword evidence="5 7" id="KW-0472">Membrane</keyword>
<feature type="transmembrane region" description="Helical" evidence="7">
    <location>
        <begin position="51"/>
        <end position="73"/>
    </location>
</feature>
<dbReference type="InterPro" id="IPR038377">
    <property type="entry name" value="Na/Glc_symporter_sf"/>
</dbReference>
<dbReference type="PANTHER" id="PTHR11819">
    <property type="entry name" value="SOLUTE CARRIER FAMILY 5"/>
    <property type="match status" value="1"/>
</dbReference>
<keyword evidence="4 7" id="KW-1133">Transmembrane helix</keyword>
<evidence type="ECO:0000256" key="3">
    <source>
        <dbReference type="ARBA" id="ARBA00022692"/>
    </source>
</evidence>
<evidence type="ECO:0000256" key="6">
    <source>
        <dbReference type="RuleBase" id="RU362091"/>
    </source>
</evidence>
<protein>
    <submittedName>
        <fullName evidence="8">Sodium:solute symporter</fullName>
    </submittedName>
</protein>
<organism evidence="8 9">
    <name type="scientific">Rapidithrix thailandica</name>
    <dbReference type="NCBI Taxonomy" id="413964"/>
    <lineage>
        <taxon>Bacteria</taxon>
        <taxon>Pseudomonadati</taxon>
        <taxon>Bacteroidota</taxon>
        <taxon>Cytophagia</taxon>
        <taxon>Cytophagales</taxon>
        <taxon>Flammeovirgaceae</taxon>
        <taxon>Rapidithrix</taxon>
    </lineage>
</organism>
<dbReference type="GO" id="GO:0005886">
    <property type="term" value="C:plasma membrane"/>
    <property type="evidence" value="ECO:0007669"/>
    <property type="project" value="TreeGrafter"/>
</dbReference>
<evidence type="ECO:0000313" key="9">
    <source>
        <dbReference type="Proteomes" id="UP001403385"/>
    </source>
</evidence>
<evidence type="ECO:0000256" key="7">
    <source>
        <dbReference type="SAM" id="Phobius"/>
    </source>
</evidence>
<feature type="transmembrane region" description="Helical" evidence="7">
    <location>
        <begin position="370"/>
        <end position="389"/>
    </location>
</feature>
<reference evidence="8 9" key="1">
    <citation type="submission" date="2024-04" db="EMBL/GenBank/DDBJ databases">
        <title>Novel genus in family Flammeovirgaceae.</title>
        <authorList>
            <person name="Nguyen T.H."/>
            <person name="Vuong T.Q."/>
            <person name="Le H."/>
            <person name="Kim S.-G."/>
        </authorList>
    </citation>
    <scope>NUCLEOTIDE SEQUENCE [LARGE SCALE GENOMIC DNA]</scope>
    <source>
        <strain evidence="8 9">JCM 23209</strain>
    </source>
</reference>
<feature type="transmembrane region" description="Helical" evidence="7">
    <location>
        <begin position="12"/>
        <end position="30"/>
    </location>
</feature>
<feature type="transmembrane region" description="Helical" evidence="7">
    <location>
        <begin position="271"/>
        <end position="297"/>
    </location>
</feature>
<dbReference type="Pfam" id="PF00474">
    <property type="entry name" value="SSF"/>
    <property type="match status" value="1"/>
</dbReference>
<dbReference type="Proteomes" id="UP001403385">
    <property type="component" value="Unassembled WGS sequence"/>
</dbReference>
<dbReference type="Gene3D" id="1.20.1730.10">
    <property type="entry name" value="Sodium/glucose cotransporter"/>
    <property type="match status" value="1"/>
</dbReference>
<comment type="caution">
    <text evidence="8">The sequence shown here is derived from an EMBL/GenBank/DDBJ whole genome shotgun (WGS) entry which is preliminary data.</text>
</comment>
<dbReference type="CDD" id="cd10329">
    <property type="entry name" value="SLC5sbd_SGLT1-like"/>
    <property type="match status" value="1"/>
</dbReference>
<feature type="transmembrane region" description="Helical" evidence="7">
    <location>
        <begin position="499"/>
        <end position="522"/>
    </location>
</feature>
<proteinExistence type="inferred from homology"/>
<dbReference type="NCBIfam" id="TIGR00813">
    <property type="entry name" value="sss"/>
    <property type="match status" value="1"/>
</dbReference>
<accession>A0AAW9S9I0</accession>
<keyword evidence="9" id="KW-1185">Reference proteome</keyword>
<evidence type="ECO:0000256" key="5">
    <source>
        <dbReference type="ARBA" id="ARBA00023136"/>
    </source>
</evidence>
<feature type="transmembrane region" description="Helical" evidence="7">
    <location>
        <begin position="85"/>
        <end position="103"/>
    </location>
</feature>
<feature type="transmembrane region" description="Helical" evidence="7">
    <location>
        <begin position="317"/>
        <end position="335"/>
    </location>
</feature>
<feature type="transmembrane region" description="Helical" evidence="7">
    <location>
        <begin position="124"/>
        <end position="149"/>
    </location>
</feature>
<dbReference type="PANTHER" id="PTHR11819:SF195">
    <property type="entry name" value="SODIUM_GLUCOSE COTRANSPORTER 4"/>
    <property type="match status" value="1"/>
</dbReference>
<dbReference type="EMBL" id="JBDKWZ010000004">
    <property type="protein sequence ID" value="MEN7547998.1"/>
    <property type="molecule type" value="Genomic_DNA"/>
</dbReference>
<evidence type="ECO:0000256" key="2">
    <source>
        <dbReference type="ARBA" id="ARBA00006434"/>
    </source>
</evidence>
<evidence type="ECO:0000256" key="4">
    <source>
        <dbReference type="ARBA" id="ARBA00022989"/>
    </source>
</evidence>
<name>A0AAW9S9I0_9BACT</name>
<keyword evidence="3 7" id="KW-0812">Transmembrane</keyword>
<sequence>MDITAYLHTLDVIVILGYLITLIFIGLYASRKVQKSGDLFLGGRHLRWGNIGFSIWGTNVGPSMLVASASLAYSTGVVGGNFSWLAFPLLILLSMVFVPKYLHTQISTTPEFLSKRFSESTRDLLSWYNLVAIMILWLGGTLYAGGIMISQLLNWPLILSVTALMGVAISFTVAGGLVAVVYTDTFQMVLLIIASVILTVFGIYEVGGVEKLICSVPEDYWHLFRPASDPEYPWHALVLGYPVLGIWFWCTDQTIVQRVLGARDLRHGQQGVLFTGWLKILDTFIFMIPGIACFVLFPQLEDPDTAYLTMVTRLLPSGLVGLVIAVIIAALISTVDSGLNSLSTVFTLDIYAKKIKPQATDREKTRMGRWVTVIGGIVSVVLALSLSLVEKNLFALFQSIISYLAPPMATVFLLGVLWKRANTLAANTTLIFGSILCLGIGIADLSGFPEKGFFPPFLLMSFYLFAGLCSFMVVLSLLTRPPQRHSLPGLKAIYRAQQYSTTTIWWLWGILVGVMLGLYILFN</sequence>
<dbReference type="RefSeq" id="WP_346820780.1">
    <property type="nucleotide sequence ID" value="NZ_JBDKWZ010000004.1"/>
</dbReference>
<dbReference type="GO" id="GO:0005412">
    <property type="term" value="F:D-glucose:sodium symporter activity"/>
    <property type="evidence" value="ECO:0007669"/>
    <property type="project" value="TreeGrafter"/>
</dbReference>
<feature type="transmembrane region" description="Helical" evidence="7">
    <location>
        <begin position="457"/>
        <end position="478"/>
    </location>
</feature>
<evidence type="ECO:0000256" key="1">
    <source>
        <dbReference type="ARBA" id="ARBA00004141"/>
    </source>
</evidence>
<gene>
    <name evidence="8" type="ORF">AAG747_08760</name>
</gene>
<feature type="transmembrane region" description="Helical" evidence="7">
    <location>
        <begin position="232"/>
        <end position="250"/>
    </location>
</feature>
<evidence type="ECO:0000313" key="8">
    <source>
        <dbReference type="EMBL" id="MEN7547998.1"/>
    </source>
</evidence>
<dbReference type="AlphaFoldDB" id="A0AAW9S9I0"/>
<comment type="similarity">
    <text evidence="2 6">Belongs to the sodium:solute symporter (SSF) (TC 2.A.21) family.</text>
</comment>
<feature type="transmembrane region" description="Helical" evidence="7">
    <location>
        <begin position="189"/>
        <end position="207"/>
    </location>
</feature>
<feature type="transmembrane region" description="Helical" evidence="7">
    <location>
        <begin position="424"/>
        <end position="445"/>
    </location>
</feature>
<feature type="transmembrane region" description="Helical" evidence="7">
    <location>
        <begin position="395"/>
        <end position="417"/>
    </location>
</feature>
<dbReference type="PROSITE" id="PS50283">
    <property type="entry name" value="NA_SOLUT_SYMP_3"/>
    <property type="match status" value="1"/>
</dbReference>